<evidence type="ECO:0000313" key="5">
    <source>
        <dbReference type="Proteomes" id="UP000318825"/>
    </source>
</evidence>
<proteinExistence type="predicted"/>
<keyword evidence="2" id="KW-0812">Transmembrane</keyword>
<dbReference type="Proteomes" id="UP000318825">
    <property type="component" value="Unassembled WGS sequence"/>
</dbReference>
<accession>A0A4Y3WBP9</accession>
<evidence type="ECO:0000256" key="1">
    <source>
        <dbReference type="SAM" id="MobiDB-lite"/>
    </source>
</evidence>
<feature type="transmembrane region" description="Helical" evidence="2">
    <location>
        <begin position="20"/>
        <end position="41"/>
    </location>
</feature>
<evidence type="ECO:0000259" key="3">
    <source>
        <dbReference type="Pfam" id="PF05170"/>
    </source>
</evidence>
<sequence length="1220" mass="128322">MLSGLNSPEWSEGDTVQTTLLGLAITLIVALFAALVGPYFIDWNRFRSQFETEAARVIGAPVRVEGKLDARLLPSPSLRLESVTVGRPNDPGKMRADSLAIEFSLGSLMRGEWRATELTVNGVALDLGLNDKGQVDGPLMLNFGSLSIDQLNLTGRVAIHDAASRGTLELNDIAFSGEVRSSGASVRGNGNFVFSGTRYPFQISLAQAGGGDARRVHVTIDPGARAEFVDVDGVLSFDERSPRFDGALTLAGAGESAGKNFSGDPSQRPWRVSAKVKADPKGARLDRVEAGYGRADSALRLTGGGEIHFGSSPRLHVALSAPQLDADRLLAGDRDPPASLLRSLQGSLTEIPKPWLAADIGISADRIMLGGRPIQNFETGLRSDAASWRVSRLEFQSPGATRVAVNGEILHSGPSPRFNGTLDVESSDPDTFIAWLQGQDEVTRRSQKPLHVQTKLTADPGRVVFEQLKADTEGGSIEGRLAFVDSTAESGTRADVELKARRFDLDAAASLVSAASALRGGWPDEGRLSLNIDRAISAGQELHPLIAELNYGPTAVALEQLKVGSSGGLQIDGAGSFDRVNTTGQLSLDATSESIAPMAGVIAPFAPGVAARLAALPADAEAAGLHLTLDIGKSQADKNKADASATLKIDLPRLKGTISLTSAPSLAAVRAADLDALARSEVTMRTKLTSERGGGVPMLLGLDRVIAVANPSVLETTATGAWHAPIRLNARMSGADLDVEIKGTGQPWSSGRKADLHLTVHYLDFKPLLNLQPSDPDARKVRLSSHVTLAGSKLIFSDLDSAVAGSRMRGHVTVNLGSENHLEGEIGINTLDVATMFGLAAGFAGRDPADPSRVGLSEGWRAHLTFASLRGVLPGDVELRPFSGVIKGDEHSLTFDTLKGKIGDGDATANLDIRQTAEGVALNAGIQLTNVEGSSLRYGALAMPAGRTSARITLASQGRSASAMVGALSGDGVITLDRARISGLDPHSFDVAINSGVERGEDDARLQRIVEQSLSVAPLSVASAQIPFTVRDGRVRVSPTPLDGEGAQAIVSGGYDIKADQVDIRAGLVSTSVGSGNDRPEVQIFAVGPPHAINRTIDVAALSSWLALRSIDRETRRLDSIEQSLEQPPVISSAPAPASRQAEPSDVSDPVLSTDVAPVTHAPVPKRDPRRFAARRGMTVPLPFPRPVAAAHASRVAPPPPVSRLPVETQLVAPGPVRQH</sequence>
<dbReference type="GO" id="GO:0090313">
    <property type="term" value="P:regulation of protein targeting to membrane"/>
    <property type="evidence" value="ECO:0007669"/>
    <property type="project" value="TreeGrafter"/>
</dbReference>
<feature type="region of interest" description="Disordered" evidence="1">
    <location>
        <begin position="1122"/>
        <end position="1172"/>
    </location>
</feature>
<keyword evidence="2" id="KW-0472">Membrane</keyword>
<reference evidence="4 5" key="1">
    <citation type="submission" date="2019-06" db="EMBL/GenBank/DDBJ databases">
        <title>Whole genome shotgun sequence of Nitrobacter winogradskyi NBRC 14297.</title>
        <authorList>
            <person name="Hosoyama A."/>
            <person name="Uohara A."/>
            <person name="Ohji S."/>
            <person name="Ichikawa N."/>
        </authorList>
    </citation>
    <scope>NUCLEOTIDE SEQUENCE [LARGE SCALE GENOMIC DNA]</scope>
    <source>
        <strain evidence="4 5">NBRC 14297</strain>
    </source>
</reference>
<dbReference type="Pfam" id="PF05170">
    <property type="entry name" value="AsmA"/>
    <property type="match status" value="1"/>
</dbReference>
<comment type="caution">
    <text evidence="4">The sequence shown here is derived from an EMBL/GenBank/DDBJ whole genome shotgun (WGS) entry which is preliminary data.</text>
</comment>
<name>A0A4Y3WBP9_NITWI</name>
<keyword evidence="2" id="KW-1133">Transmembrane helix</keyword>
<dbReference type="InterPro" id="IPR017023">
    <property type="entry name" value="UCP034039"/>
</dbReference>
<feature type="compositionally biased region" description="Low complexity" evidence="1">
    <location>
        <begin position="1128"/>
        <end position="1139"/>
    </location>
</feature>
<evidence type="ECO:0000256" key="2">
    <source>
        <dbReference type="SAM" id="Phobius"/>
    </source>
</evidence>
<evidence type="ECO:0000313" key="4">
    <source>
        <dbReference type="EMBL" id="GEC16353.1"/>
    </source>
</evidence>
<dbReference type="AlphaFoldDB" id="A0A4Y3WBP9"/>
<dbReference type="GO" id="GO:0005886">
    <property type="term" value="C:plasma membrane"/>
    <property type="evidence" value="ECO:0007669"/>
    <property type="project" value="TreeGrafter"/>
</dbReference>
<dbReference type="PANTHER" id="PTHR30441:SF4">
    <property type="entry name" value="PROTEIN ASMA"/>
    <property type="match status" value="1"/>
</dbReference>
<gene>
    <name evidence="4" type="ORF">NWI01_22450</name>
</gene>
<feature type="region of interest" description="Disordered" evidence="1">
    <location>
        <begin position="1190"/>
        <end position="1220"/>
    </location>
</feature>
<feature type="domain" description="AsmA" evidence="3">
    <location>
        <begin position="24"/>
        <end position="134"/>
    </location>
</feature>
<dbReference type="EMBL" id="BJNF01000060">
    <property type="protein sequence ID" value="GEC16353.1"/>
    <property type="molecule type" value="Genomic_DNA"/>
</dbReference>
<dbReference type="InterPro" id="IPR007844">
    <property type="entry name" value="AsmA"/>
</dbReference>
<organism evidence="4 5">
    <name type="scientific">Nitrobacter winogradskyi</name>
    <name type="common">Nitrobacter agilis</name>
    <dbReference type="NCBI Taxonomy" id="913"/>
    <lineage>
        <taxon>Bacteria</taxon>
        <taxon>Pseudomonadati</taxon>
        <taxon>Pseudomonadota</taxon>
        <taxon>Alphaproteobacteria</taxon>
        <taxon>Hyphomicrobiales</taxon>
        <taxon>Nitrobacteraceae</taxon>
        <taxon>Nitrobacter</taxon>
    </lineage>
</organism>
<dbReference type="PANTHER" id="PTHR30441">
    <property type="entry name" value="DUF748 DOMAIN-CONTAINING PROTEIN"/>
    <property type="match status" value="1"/>
</dbReference>
<dbReference type="PIRSF" id="PIRSF034039">
    <property type="entry name" value="UCP034039"/>
    <property type="match status" value="1"/>
</dbReference>
<dbReference type="InterPro" id="IPR052894">
    <property type="entry name" value="AsmA-related"/>
</dbReference>
<protein>
    <submittedName>
        <fullName evidence="4">Membrane protein</fullName>
    </submittedName>
</protein>